<dbReference type="SUPFAM" id="SSF55073">
    <property type="entry name" value="Nucleotide cyclase"/>
    <property type="match status" value="1"/>
</dbReference>
<organism evidence="2">
    <name type="scientific">Alsobacter sp. KACC 23698</name>
    <dbReference type="NCBI Taxonomy" id="3149229"/>
    <lineage>
        <taxon>Bacteria</taxon>
        <taxon>Pseudomonadati</taxon>
        <taxon>Pseudomonadota</taxon>
        <taxon>Alphaproteobacteria</taxon>
        <taxon>Hyphomicrobiales</taxon>
        <taxon>Alsobacteraceae</taxon>
        <taxon>Alsobacter</taxon>
    </lineage>
</organism>
<protein>
    <submittedName>
        <fullName evidence="2">Adenylate/guanylate cyclase domain-containing protein</fullName>
    </submittedName>
</protein>
<accession>A0AAU7JNQ2</accession>
<dbReference type="AlphaFoldDB" id="A0AAU7JNQ2"/>
<dbReference type="Gene3D" id="3.30.70.1230">
    <property type="entry name" value="Nucleotide cyclase"/>
    <property type="match status" value="1"/>
</dbReference>
<proteinExistence type="predicted"/>
<dbReference type="InterPro" id="IPR029787">
    <property type="entry name" value="Nucleotide_cyclase"/>
</dbReference>
<dbReference type="GO" id="GO:0035556">
    <property type="term" value="P:intracellular signal transduction"/>
    <property type="evidence" value="ECO:0007669"/>
    <property type="project" value="InterPro"/>
</dbReference>
<dbReference type="InterPro" id="IPR001054">
    <property type="entry name" value="A/G_cyclase"/>
</dbReference>
<feature type="domain" description="Guanylate cyclase" evidence="1">
    <location>
        <begin position="1"/>
        <end position="28"/>
    </location>
</feature>
<gene>
    <name evidence="2" type="ORF">ABEG18_08085</name>
</gene>
<sequence length="28" mass="2921">MDLGPVGGGVIGRRSFAYDLWGDPVNTA</sequence>
<name>A0AAU7JNQ2_9HYPH</name>
<dbReference type="Pfam" id="PF00211">
    <property type="entry name" value="Guanylate_cyc"/>
    <property type="match status" value="1"/>
</dbReference>
<evidence type="ECO:0000259" key="1">
    <source>
        <dbReference type="PROSITE" id="PS50125"/>
    </source>
</evidence>
<reference evidence="2" key="1">
    <citation type="submission" date="2024-05" db="EMBL/GenBank/DDBJ databases">
        <authorList>
            <person name="Kim S."/>
            <person name="Heo J."/>
            <person name="Choi H."/>
            <person name="Choi Y."/>
            <person name="Kwon S.-W."/>
            <person name="Kim Y."/>
        </authorList>
    </citation>
    <scope>NUCLEOTIDE SEQUENCE</scope>
    <source>
        <strain evidence="2">KACC 23698</strain>
    </source>
</reference>
<dbReference type="EMBL" id="CP157484">
    <property type="protein sequence ID" value="XBO41714.1"/>
    <property type="molecule type" value="Genomic_DNA"/>
</dbReference>
<dbReference type="PROSITE" id="PS50125">
    <property type="entry name" value="GUANYLATE_CYCLASE_2"/>
    <property type="match status" value="1"/>
</dbReference>
<dbReference type="GO" id="GO:0009190">
    <property type="term" value="P:cyclic nucleotide biosynthetic process"/>
    <property type="evidence" value="ECO:0007669"/>
    <property type="project" value="InterPro"/>
</dbReference>
<evidence type="ECO:0000313" key="2">
    <source>
        <dbReference type="EMBL" id="XBO41714.1"/>
    </source>
</evidence>
<dbReference type="GO" id="GO:0004016">
    <property type="term" value="F:adenylate cyclase activity"/>
    <property type="evidence" value="ECO:0007669"/>
    <property type="project" value="UniProtKB-ARBA"/>
</dbReference>